<dbReference type="Proteomes" id="UP000008311">
    <property type="component" value="Unassembled WGS sequence"/>
</dbReference>
<dbReference type="PANTHER" id="PTHR33304">
    <property type="match status" value="1"/>
</dbReference>
<dbReference type="GO" id="GO:0008270">
    <property type="term" value="F:zinc ion binding"/>
    <property type="evidence" value="ECO:0007669"/>
    <property type="project" value="UniProtKB-KW"/>
</dbReference>
<keyword evidence="4" id="KW-0805">Transcription regulation</keyword>
<dbReference type="AlphaFoldDB" id="B9RLP2"/>
<dbReference type="InterPro" id="IPR049914">
    <property type="entry name" value="PHD1-3/5-6"/>
</dbReference>
<evidence type="ECO:0000256" key="5">
    <source>
        <dbReference type="ARBA" id="ARBA00023163"/>
    </source>
</evidence>
<dbReference type="eggNOG" id="ENOG502S0JF">
    <property type="taxonomic scope" value="Eukaryota"/>
</dbReference>
<dbReference type="InterPro" id="IPR056280">
    <property type="entry name" value="AIPP2-like_SPOC"/>
</dbReference>
<proteinExistence type="predicted"/>
<evidence type="ECO:0000256" key="2">
    <source>
        <dbReference type="ARBA" id="ARBA00022771"/>
    </source>
</evidence>
<keyword evidence="1" id="KW-0479">Metal-binding</keyword>
<dbReference type="Pfam" id="PF23121">
    <property type="entry name" value="SPOC_AIPP2"/>
    <property type="match status" value="1"/>
</dbReference>
<reference evidence="9" key="1">
    <citation type="journal article" date="2010" name="Nat. Biotechnol.">
        <title>Draft genome sequence of the oilseed species Ricinus communis.</title>
        <authorList>
            <person name="Chan A.P."/>
            <person name="Crabtree J."/>
            <person name="Zhao Q."/>
            <person name="Lorenzi H."/>
            <person name="Orvis J."/>
            <person name="Puiu D."/>
            <person name="Melake-Berhan A."/>
            <person name="Jones K.M."/>
            <person name="Redman J."/>
            <person name="Chen G."/>
            <person name="Cahoon E.B."/>
            <person name="Gedil M."/>
            <person name="Stanke M."/>
            <person name="Haas B.J."/>
            <person name="Wortman J.R."/>
            <person name="Fraser-Liggett C.M."/>
            <person name="Ravel J."/>
            <person name="Rabinowicz P.D."/>
        </authorList>
    </citation>
    <scope>NUCLEOTIDE SEQUENCE [LARGE SCALE GENOMIC DNA]</scope>
    <source>
        <strain evidence="9">cv. Hale</strain>
    </source>
</reference>
<keyword evidence="9" id="KW-1185">Reference proteome</keyword>
<feature type="region of interest" description="Disordered" evidence="6">
    <location>
        <begin position="507"/>
        <end position="544"/>
    </location>
</feature>
<feature type="region of interest" description="Disordered" evidence="6">
    <location>
        <begin position="129"/>
        <end position="150"/>
    </location>
</feature>
<name>B9RLP2_RICCO</name>
<evidence type="ECO:0000256" key="6">
    <source>
        <dbReference type="SAM" id="MobiDB-lite"/>
    </source>
</evidence>
<evidence type="ECO:0000256" key="3">
    <source>
        <dbReference type="ARBA" id="ARBA00022833"/>
    </source>
</evidence>
<keyword evidence="3" id="KW-0862">Zinc</keyword>
<protein>
    <recommendedName>
        <fullName evidence="7">AIPP2-like SPOC-like domain-containing protein</fullName>
    </recommendedName>
</protein>
<feature type="domain" description="AIPP2-like SPOC-like" evidence="7">
    <location>
        <begin position="327"/>
        <end position="462"/>
    </location>
</feature>
<keyword evidence="5" id="KW-0804">Transcription</keyword>
<evidence type="ECO:0000313" key="9">
    <source>
        <dbReference type="Proteomes" id="UP000008311"/>
    </source>
</evidence>
<sequence length="565" mass="63242">MASSNGEVPEKVPKPWTCDDCHLIPDKDRCDEIGKENFQNSSNTIHHDAVRKGGPTKMSGYAGWRVHSVKTGKVKFLSTKEVIRLSAGAATDMGSPSKSNLGNRHGYSYPISPPKGKQNPSFISFSPKKPPGHGRIISSSITSQQPQRTSKVSVQLFSNKGMWKNQEKGTEKEDLKAIINPVKEHCWKDTDTLATEYNVSPAKRSCFKEQKITSIKPAKEVKTCNFDGLAKEEKRSSSNLIAKEVKTCNMNAQEAVNSSLASAHHLPPIITACMDIKNAVKITRCSSLDLCWSDSFPVVESKKPDVEGRDPNLCLYHPFFPALNVTWKGGFKFIDTAKPGKFYGGFQAQPPSRVSRRAYELAQKMPIVLQIELLPRHVWADVFQKDYPDFRDIALYFFPSENTERSKDNHASFFKLMEIQSSVLRTYISDVELLIFTSKQLHRDSQDVIERSGMEHFIWGVFRRAKRDQFPPELDCASTGCSDVLDMEIDMNLPRGLVENLSEKLSTSVSESTIPQKEETKTSTKDAKSTRFAPTNQQSNSDLPVVTDAINQQFNAVTNTTKSTT</sequence>
<dbReference type="EMBL" id="EQ973788">
    <property type="protein sequence ID" value="EEF47767.1"/>
    <property type="molecule type" value="Genomic_DNA"/>
</dbReference>
<evidence type="ECO:0000259" key="7">
    <source>
        <dbReference type="Pfam" id="PF23121"/>
    </source>
</evidence>
<dbReference type="GO" id="GO:0034244">
    <property type="term" value="P:negative regulation of transcription elongation by RNA polymerase II"/>
    <property type="evidence" value="ECO:0007669"/>
    <property type="project" value="InterPro"/>
</dbReference>
<feature type="compositionally biased region" description="Low complexity" evidence="6">
    <location>
        <begin position="135"/>
        <end position="150"/>
    </location>
</feature>
<organism evidence="8 9">
    <name type="scientific">Ricinus communis</name>
    <name type="common">Castor bean</name>
    <dbReference type="NCBI Taxonomy" id="3988"/>
    <lineage>
        <taxon>Eukaryota</taxon>
        <taxon>Viridiplantae</taxon>
        <taxon>Streptophyta</taxon>
        <taxon>Embryophyta</taxon>
        <taxon>Tracheophyta</taxon>
        <taxon>Spermatophyta</taxon>
        <taxon>Magnoliopsida</taxon>
        <taxon>eudicotyledons</taxon>
        <taxon>Gunneridae</taxon>
        <taxon>Pentapetalae</taxon>
        <taxon>rosids</taxon>
        <taxon>fabids</taxon>
        <taxon>Malpighiales</taxon>
        <taxon>Euphorbiaceae</taxon>
        <taxon>Acalyphoideae</taxon>
        <taxon>Acalypheae</taxon>
        <taxon>Ricinus</taxon>
    </lineage>
</organism>
<dbReference type="PANTHER" id="PTHR33304:SF36">
    <property type="entry name" value="GB|AAF26970.1-RELATED"/>
    <property type="match status" value="1"/>
</dbReference>
<dbReference type="GO" id="GO:0140566">
    <property type="term" value="F:histone reader activity"/>
    <property type="evidence" value="ECO:0007669"/>
    <property type="project" value="InterPro"/>
</dbReference>
<evidence type="ECO:0000256" key="4">
    <source>
        <dbReference type="ARBA" id="ARBA00023015"/>
    </source>
</evidence>
<dbReference type="InParanoid" id="B9RLP2"/>
<keyword evidence="2" id="KW-0863">Zinc-finger</keyword>
<evidence type="ECO:0000256" key="1">
    <source>
        <dbReference type="ARBA" id="ARBA00022723"/>
    </source>
</evidence>
<feature type="compositionally biased region" description="Polar residues" evidence="6">
    <location>
        <begin position="532"/>
        <end position="542"/>
    </location>
</feature>
<gene>
    <name evidence="8" type="ORF">RCOM_1469880</name>
</gene>
<accession>B9RLP2</accession>
<feature type="compositionally biased region" description="Basic and acidic residues" evidence="6">
    <location>
        <begin position="516"/>
        <end position="529"/>
    </location>
</feature>
<evidence type="ECO:0000313" key="8">
    <source>
        <dbReference type="EMBL" id="EEF47767.1"/>
    </source>
</evidence>